<feature type="site" description="Interaction with substrate rRNA" evidence="9">
    <location>
        <position position="70"/>
    </location>
</feature>
<dbReference type="CDD" id="cd18088">
    <property type="entry name" value="Nep1-like"/>
    <property type="match status" value="1"/>
</dbReference>
<dbReference type="InterPro" id="IPR023503">
    <property type="entry name" value="Ribosome_NEP1_arc"/>
</dbReference>
<keyword evidence="4 9" id="KW-0489">Methyltransferase</keyword>
<organism evidence="10 11">
    <name type="scientific">Pyrodictium abyssi</name>
    <dbReference type="NCBI Taxonomy" id="54256"/>
    <lineage>
        <taxon>Archaea</taxon>
        <taxon>Thermoproteota</taxon>
        <taxon>Thermoprotei</taxon>
        <taxon>Desulfurococcales</taxon>
        <taxon>Pyrodictiaceae</taxon>
        <taxon>Pyrodictium</taxon>
    </lineage>
</organism>
<dbReference type="InterPro" id="IPR029026">
    <property type="entry name" value="tRNA_m1G_MTases_N"/>
</dbReference>
<comment type="catalytic activity">
    <reaction evidence="9">
        <text>a pseudouridine in rRNA + S-adenosyl-L-methionine = an N(1)-methylpseudouridine in rRNA + S-adenosyl-L-homocysteine + H(+)</text>
        <dbReference type="Rhea" id="RHEA:46696"/>
        <dbReference type="Rhea" id="RHEA-COMP:11634"/>
        <dbReference type="Rhea" id="RHEA-COMP:13933"/>
        <dbReference type="ChEBI" id="CHEBI:15378"/>
        <dbReference type="ChEBI" id="CHEBI:57856"/>
        <dbReference type="ChEBI" id="CHEBI:59789"/>
        <dbReference type="ChEBI" id="CHEBI:65314"/>
        <dbReference type="ChEBI" id="CHEBI:74890"/>
    </reaction>
</comment>
<evidence type="ECO:0000256" key="6">
    <source>
        <dbReference type="ARBA" id="ARBA00022691"/>
    </source>
</evidence>
<dbReference type="InterPro" id="IPR005304">
    <property type="entry name" value="Rbsml_bgen_MeTrfase_EMG1/NEP1"/>
</dbReference>
<evidence type="ECO:0000256" key="3">
    <source>
        <dbReference type="ARBA" id="ARBA00022552"/>
    </source>
</evidence>
<feature type="site" description="Stabilizes Arg-xx" evidence="9">
    <location>
        <position position="72"/>
    </location>
</feature>
<feature type="binding site" evidence="9">
    <location>
        <position position="195"/>
    </location>
    <ligand>
        <name>S-adenosyl-L-methionine</name>
        <dbReference type="ChEBI" id="CHEBI:59789"/>
    </ligand>
</feature>
<evidence type="ECO:0000256" key="2">
    <source>
        <dbReference type="ARBA" id="ARBA00022517"/>
    </source>
</evidence>
<dbReference type="NCBIfam" id="NF003207">
    <property type="entry name" value="PRK04171.2-2"/>
    <property type="match status" value="1"/>
</dbReference>
<dbReference type="HAMAP" id="MF_00554">
    <property type="entry name" value="NEP1"/>
    <property type="match status" value="1"/>
</dbReference>
<dbReference type="PANTHER" id="PTHR12636">
    <property type="entry name" value="NEP1/MRA1"/>
    <property type="match status" value="1"/>
</dbReference>
<feature type="binding site" evidence="9">
    <location>
        <begin position="212"/>
        <end position="217"/>
    </location>
    <ligand>
        <name>S-adenosyl-L-methionine</name>
        <dbReference type="ChEBI" id="CHEBI:59789"/>
    </ligand>
</feature>
<keyword evidence="11" id="KW-1185">Reference proteome</keyword>
<dbReference type="NCBIfam" id="NF003206">
    <property type="entry name" value="PRK04171.2-1"/>
    <property type="match status" value="1"/>
</dbReference>
<keyword evidence="5 9" id="KW-0808">Transferase</keyword>
<name>A0ABM8ISU2_9CREN</name>
<dbReference type="EMBL" id="AP028907">
    <property type="protein sequence ID" value="BES80630.1"/>
    <property type="molecule type" value="Genomic_DNA"/>
</dbReference>
<dbReference type="Gene3D" id="3.40.1280.10">
    <property type="match status" value="1"/>
</dbReference>
<dbReference type="InterPro" id="IPR029028">
    <property type="entry name" value="Alpha/beta_knot_MTases"/>
</dbReference>
<dbReference type="Pfam" id="PF03587">
    <property type="entry name" value="EMG1"/>
    <property type="match status" value="1"/>
</dbReference>
<dbReference type="PANTHER" id="PTHR12636:SF5">
    <property type="entry name" value="RIBOSOMAL RNA SMALL SUBUNIT METHYLTRANSFERASE NEP1"/>
    <property type="match status" value="1"/>
</dbReference>
<protein>
    <recommendedName>
        <fullName evidence="9">Ribosomal RNA small subunit methyltransferase Nep1</fullName>
        <ecNumber evidence="9">2.1.1.-</ecNumber>
    </recommendedName>
    <alternativeName>
        <fullName evidence="9">16S rRNA (pseudouridine-N1-)-methyltransferase Nep1</fullName>
    </alternativeName>
</protein>
<evidence type="ECO:0000313" key="10">
    <source>
        <dbReference type="EMBL" id="BES80630.1"/>
    </source>
</evidence>
<evidence type="ECO:0000256" key="1">
    <source>
        <dbReference type="ARBA" id="ARBA00008115"/>
    </source>
</evidence>
<evidence type="ECO:0000256" key="8">
    <source>
        <dbReference type="ARBA" id="ARBA00022884"/>
    </source>
</evidence>
<reference evidence="10 11" key="1">
    <citation type="submission" date="2023-09" db="EMBL/GenBank/DDBJ databases">
        <title>Pyrofollis japonicus gen. nov. sp. nov., a novel member of the family Pyrodictiaceae isolated from the Iheya North hydrothermal field.</title>
        <authorList>
            <person name="Miyazaki U."/>
            <person name="Sanari M."/>
            <person name="Tame A."/>
            <person name="Kitajima M."/>
            <person name="Okamoto A."/>
            <person name="Sawayama S."/>
            <person name="Miyazaki J."/>
            <person name="Takai K."/>
            <person name="Nakagawa S."/>
        </authorList>
    </citation>
    <scope>NUCLEOTIDE SEQUENCE [LARGE SCALE GENOMIC DNA]</scope>
    <source>
        <strain evidence="10 11">AV2</strain>
    </source>
</reference>
<keyword evidence="6 9" id="KW-0949">S-adenosyl-L-methionine</keyword>
<accession>A0ABM8ISU2</accession>
<dbReference type="GeneID" id="89288224"/>
<comment type="similarity">
    <text evidence="1 9">Belongs to the class IV-like SAM-binding methyltransferase superfamily. RNA methyltransferase NEP1 family.</text>
</comment>
<feature type="site" description="Interaction with substrate rRNA" evidence="9">
    <location>
        <position position="118"/>
    </location>
</feature>
<feature type="binding site" evidence="9">
    <location>
        <position position="190"/>
    </location>
    <ligand>
        <name>S-adenosyl-L-methionine</name>
        <dbReference type="ChEBI" id="CHEBI:59789"/>
    </ligand>
</feature>
<keyword evidence="7 9" id="KW-0699">rRNA-binding</keyword>
<evidence type="ECO:0000256" key="4">
    <source>
        <dbReference type="ARBA" id="ARBA00022603"/>
    </source>
</evidence>
<comment type="function">
    <text evidence="9">Methyltransferase involved in ribosomal biogenesis. Specifically catalyzes the N1-methylation of the pseudouridine corresponding to position 914 in M.jannaschii 16S rRNA.</text>
</comment>
<dbReference type="GO" id="GO:0008168">
    <property type="term" value="F:methyltransferase activity"/>
    <property type="evidence" value="ECO:0007669"/>
    <property type="project" value="UniProtKB-KW"/>
</dbReference>
<feature type="site" description="Interaction with substrate rRNA" evidence="9">
    <location>
        <position position="114"/>
    </location>
</feature>
<feature type="site" description="Interaction with substrate rRNA" evidence="9">
    <location>
        <position position="111"/>
    </location>
</feature>
<sequence>MTTNRLRTQHKLKLILAEAALETVPREIWGHPAVYKHARRRGKPPSSILLDRSVHHHAMKRLPNAEKRGRPDIVHVALLEALSSPLNKEGLLEVYIHTLNDYVIFVDPSTRIPRNYNRFTGLIEQLFQEGQVPPQGKPLLWIKPMTLRRLLEEINASYVILLAEDGENKQVREIVAEALENAPNAAIIVGAFPHGDFTPETKELATRVYSIYRGNPLETWTVVSHFLALAADMLNLI</sequence>
<proteinExistence type="inferred from homology"/>
<dbReference type="EC" id="2.1.1.-" evidence="9"/>
<evidence type="ECO:0000256" key="7">
    <source>
        <dbReference type="ARBA" id="ARBA00022730"/>
    </source>
</evidence>
<dbReference type="Proteomes" id="UP001341135">
    <property type="component" value="Chromosome"/>
</dbReference>
<dbReference type="RefSeq" id="WP_338251049.1">
    <property type="nucleotide sequence ID" value="NZ_AP028907.1"/>
</dbReference>
<comment type="subunit">
    <text evidence="9">Homodimer.</text>
</comment>
<evidence type="ECO:0000313" key="11">
    <source>
        <dbReference type="Proteomes" id="UP001341135"/>
    </source>
</evidence>
<keyword evidence="3 9" id="KW-0698">rRNA processing</keyword>
<evidence type="ECO:0000256" key="9">
    <source>
        <dbReference type="HAMAP-Rule" id="MF_00554"/>
    </source>
</evidence>
<dbReference type="GO" id="GO:0032259">
    <property type="term" value="P:methylation"/>
    <property type="evidence" value="ECO:0007669"/>
    <property type="project" value="UniProtKB-KW"/>
</dbReference>
<dbReference type="SUPFAM" id="SSF75217">
    <property type="entry name" value="alpha/beta knot"/>
    <property type="match status" value="1"/>
</dbReference>
<gene>
    <name evidence="9" type="primary">nep1</name>
    <name evidence="10" type="ORF">PABY_01970</name>
</gene>
<evidence type="ECO:0000256" key="5">
    <source>
        <dbReference type="ARBA" id="ARBA00022679"/>
    </source>
</evidence>
<keyword evidence="2 9" id="KW-0690">Ribosome biogenesis</keyword>
<keyword evidence="8 9" id="KW-0694">RNA-binding</keyword>